<organism evidence="1 2">
    <name type="scientific">Actinoallomurus acaciae</name>
    <dbReference type="NCBI Taxonomy" id="502577"/>
    <lineage>
        <taxon>Bacteria</taxon>
        <taxon>Bacillati</taxon>
        <taxon>Actinomycetota</taxon>
        <taxon>Actinomycetes</taxon>
        <taxon>Streptosporangiales</taxon>
        <taxon>Thermomonosporaceae</taxon>
        <taxon>Actinoallomurus</taxon>
    </lineage>
</organism>
<evidence type="ECO:0008006" key="3">
    <source>
        <dbReference type="Google" id="ProtNLM"/>
    </source>
</evidence>
<proteinExistence type="predicted"/>
<comment type="caution">
    <text evidence="1">The sequence shown here is derived from an EMBL/GenBank/DDBJ whole genome shotgun (WGS) entry which is preliminary data.</text>
</comment>
<dbReference type="Proteomes" id="UP001589627">
    <property type="component" value="Unassembled WGS sequence"/>
</dbReference>
<evidence type="ECO:0000313" key="1">
    <source>
        <dbReference type="EMBL" id="MFB9838339.1"/>
    </source>
</evidence>
<dbReference type="EMBL" id="JBHLZP010000498">
    <property type="protein sequence ID" value="MFB9838339.1"/>
    <property type="molecule type" value="Genomic_DNA"/>
</dbReference>
<gene>
    <name evidence="1" type="ORF">ACFFNX_39930</name>
</gene>
<evidence type="ECO:0000313" key="2">
    <source>
        <dbReference type="Proteomes" id="UP001589627"/>
    </source>
</evidence>
<dbReference type="RefSeq" id="WP_378211361.1">
    <property type="nucleotide sequence ID" value="NZ_JBHLZP010000498.1"/>
</dbReference>
<name>A0ABV5YWE6_9ACTN</name>
<keyword evidence="2" id="KW-1185">Reference proteome</keyword>
<accession>A0ABV5YWE6</accession>
<reference evidence="1 2" key="1">
    <citation type="submission" date="2024-09" db="EMBL/GenBank/DDBJ databases">
        <authorList>
            <person name="Sun Q."/>
            <person name="Mori K."/>
        </authorList>
    </citation>
    <scope>NUCLEOTIDE SEQUENCE [LARGE SCALE GENOMIC DNA]</scope>
    <source>
        <strain evidence="1 2">TBRC 0563</strain>
    </source>
</reference>
<protein>
    <recommendedName>
        <fullName evidence="3">Inositol monophosphatase</fullName>
    </recommendedName>
</protein>
<feature type="non-terminal residue" evidence="1">
    <location>
        <position position="67"/>
    </location>
</feature>
<sequence>MDTDLARRLTAAAADLLPFGRERLRAYALAEAPSGDDEVLAADADAIEAGLREAGGRVSRDDGHLVT</sequence>